<dbReference type="Gene3D" id="3.40.50.300">
    <property type="entry name" value="P-loop containing nucleotide triphosphate hydrolases"/>
    <property type="match status" value="1"/>
</dbReference>
<feature type="domain" description="Rad50/SbcC-type AAA" evidence="5">
    <location>
        <begin position="5"/>
        <end position="285"/>
    </location>
</feature>
<dbReference type="InterPro" id="IPR038729">
    <property type="entry name" value="Rad50/SbcC_AAA"/>
</dbReference>
<evidence type="ECO:0000256" key="2">
    <source>
        <dbReference type="ARBA" id="ARBA00011322"/>
    </source>
</evidence>
<name>A0A8H9QY63_CLOPF</name>
<gene>
    <name evidence="6" type="ORF">I9080_002192</name>
</gene>
<protein>
    <recommendedName>
        <fullName evidence="3">Nuclease SbcCD subunit C</fullName>
    </recommendedName>
</protein>
<feature type="coiled-coil region" evidence="4">
    <location>
        <begin position="232"/>
        <end position="283"/>
    </location>
</feature>
<evidence type="ECO:0000313" key="6">
    <source>
        <dbReference type="EMBL" id="HAT4308380.1"/>
    </source>
</evidence>
<comment type="caution">
    <text evidence="6">The sequence shown here is derived from an EMBL/GenBank/DDBJ whole genome shotgun (WGS) entry which is preliminary data.</text>
</comment>
<dbReference type="EMBL" id="DACTCB010000011">
    <property type="protein sequence ID" value="HAT4308380.1"/>
    <property type="molecule type" value="Genomic_DNA"/>
</dbReference>
<comment type="similarity">
    <text evidence="1">Belongs to the SMC family. SbcC subfamily.</text>
</comment>
<feature type="coiled-coil region" evidence="4">
    <location>
        <begin position="482"/>
        <end position="533"/>
    </location>
</feature>
<keyword evidence="4" id="KW-0175">Coiled coil</keyword>
<dbReference type="GO" id="GO:0006302">
    <property type="term" value="P:double-strand break repair"/>
    <property type="evidence" value="ECO:0007669"/>
    <property type="project" value="InterPro"/>
</dbReference>
<accession>A0A8H9QY63</accession>
<reference evidence="6" key="2">
    <citation type="submission" date="2020-07" db="EMBL/GenBank/DDBJ databases">
        <authorList>
            <consortium name="NCBI Pathogen Detection Project"/>
        </authorList>
    </citation>
    <scope>NUCLEOTIDE SEQUENCE</scope>
    <source>
        <strain evidence="6">C8</strain>
    </source>
</reference>
<sequence>MQIKKILLKNFGKYTNKDFEIEPITLIKGPNGSGKSTVLEGITFALTGSVRRLPKKLESLSKLSNTDGNVSVRLYTNENVITRDIVVKGKKSSELITCTDCDPTTTNTEKQEYLKNKYLLDELLINPMNFISLTGADKSKYILELLNNINDSDKDVFSTIAKDFNNDPFILEFLKKNQKLCLVDNIDMIKDIVSDKKKFLNKELKSSMDTTFKISDLKNQIGALEIPKSNVISELEKDISDLRVQIKLSDKNNLTFKNSREELEKLKNSYPTLKKDINLLDKQIKELSLELLTLRNFKIDNSLQEKLSAARECLLSIQERGLETKSKIELVSSKINQDIELFKKVSNIKNSKRCVINNNIICNNSFDDSTKEIQKEIQKFKNEFSILTKERNVLVQKYACQKKKIDELNELYISSQKKQSENSNKIIELSSCITNKENERRKLCKVQEKFNFLEEQLNSNLIEDNSIQKKILESKELELRTLKINEKKIIELKHNLKLAEIEDKTLEEKTLQLEKLKALEKRLKTEKLKLLEEGLSPFIDKMDEIFNELGFNYKVFVKNDGKKATIGLTKDDRYIEIDMLSTGETMMFIIGLIGAIYSHRNSCFRFLVLDDLDNLDNKNLNILFKNSNKLLKYFDNIMLIGVLENINLNDYNLNTISL</sequence>
<evidence type="ECO:0000256" key="3">
    <source>
        <dbReference type="ARBA" id="ARBA00013368"/>
    </source>
</evidence>
<dbReference type="SUPFAM" id="SSF52540">
    <property type="entry name" value="P-loop containing nucleoside triphosphate hydrolases"/>
    <property type="match status" value="1"/>
</dbReference>
<dbReference type="PANTHER" id="PTHR32114">
    <property type="entry name" value="ABC TRANSPORTER ABCH.3"/>
    <property type="match status" value="1"/>
</dbReference>
<evidence type="ECO:0000313" key="7">
    <source>
        <dbReference type="Proteomes" id="UP000859547"/>
    </source>
</evidence>
<dbReference type="Proteomes" id="UP000859547">
    <property type="component" value="Unassembled WGS sequence"/>
</dbReference>
<dbReference type="RefSeq" id="WP_415330378.1">
    <property type="nucleotide sequence ID" value="NZ_JBCANC010000018.1"/>
</dbReference>
<dbReference type="InterPro" id="IPR027417">
    <property type="entry name" value="P-loop_NTPase"/>
</dbReference>
<dbReference type="GO" id="GO:0016887">
    <property type="term" value="F:ATP hydrolysis activity"/>
    <property type="evidence" value="ECO:0007669"/>
    <property type="project" value="InterPro"/>
</dbReference>
<evidence type="ECO:0000259" key="5">
    <source>
        <dbReference type="Pfam" id="PF13476"/>
    </source>
</evidence>
<comment type="subunit">
    <text evidence="2">Heterodimer of SbcC and SbcD.</text>
</comment>
<reference evidence="6" key="1">
    <citation type="journal article" date="2018" name="Genome Biol.">
        <title>SKESA: strategic k-mer extension for scrupulous assemblies.</title>
        <authorList>
            <person name="Souvorov A."/>
            <person name="Agarwala R."/>
            <person name="Lipman D.J."/>
        </authorList>
    </citation>
    <scope>NUCLEOTIDE SEQUENCE</scope>
    <source>
        <strain evidence="6">C8</strain>
    </source>
</reference>
<evidence type="ECO:0000256" key="1">
    <source>
        <dbReference type="ARBA" id="ARBA00006930"/>
    </source>
</evidence>
<dbReference type="AlphaFoldDB" id="A0A8H9QY63"/>
<proteinExistence type="inferred from homology"/>
<evidence type="ECO:0000256" key="4">
    <source>
        <dbReference type="SAM" id="Coils"/>
    </source>
</evidence>
<dbReference type="Pfam" id="PF13476">
    <property type="entry name" value="AAA_23"/>
    <property type="match status" value="1"/>
</dbReference>
<organism evidence="6 7">
    <name type="scientific">Clostridium perfringens</name>
    <dbReference type="NCBI Taxonomy" id="1502"/>
    <lineage>
        <taxon>Bacteria</taxon>
        <taxon>Bacillati</taxon>
        <taxon>Bacillota</taxon>
        <taxon>Clostridia</taxon>
        <taxon>Eubacteriales</taxon>
        <taxon>Clostridiaceae</taxon>
        <taxon>Clostridium</taxon>
    </lineage>
</organism>
<dbReference type="PANTHER" id="PTHR32114:SF2">
    <property type="entry name" value="ABC TRANSPORTER ABCH.3"/>
    <property type="match status" value="1"/>
</dbReference>